<evidence type="ECO:0000313" key="2">
    <source>
        <dbReference type="Proteomes" id="UP000324800"/>
    </source>
</evidence>
<gene>
    <name evidence="1" type="ORF">EZS28_031172</name>
</gene>
<evidence type="ECO:0000313" key="1">
    <source>
        <dbReference type="EMBL" id="KAA6373302.1"/>
    </source>
</evidence>
<organism evidence="1 2">
    <name type="scientific">Streblomastix strix</name>
    <dbReference type="NCBI Taxonomy" id="222440"/>
    <lineage>
        <taxon>Eukaryota</taxon>
        <taxon>Metamonada</taxon>
        <taxon>Preaxostyla</taxon>
        <taxon>Oxymonadida</taxon>
        <taxon>Streblomastigidae</taxon>
        <taxon>Streblomastix</taxon>
    </lineage>
</organism>
<dbReference type="Proteomes" id="UP000324800">
    <property type="component" value="Unassembled WGS sequence"/>
</dbReference>
<dbReference type="EMBL" id="SNRW01012863">
    <property type="protein sequence ID" value="KAA6373302.1"/>
    <property type="molecule type" value="Genomic_DNA"/>
</dbReference>
<reference evidence="1 2" key="1">
    <citation type="submission" date="2019-03" db="EMBL/GenBank/DDBJ databases">
        <title>Single cell metagenomics reveals metabolic interactions within the superorganism composed of flagellate Streblomastix strix and complex community of Bacteroidetes bacteria on its surface.</title>
        <authorList>
            <person name="Treitli S.C."/>
            <person name="Kolisko M."/>
            <person name="Husnik F."/>
            <person name="Keeling P."/>
            <person name="Hampl V."/>
        </authorList>
    </citation>
    <scope>NUCLEOTIDE SEQUENCE [LARGE SCALE GENOMIC DNA]</scope>
    <source>
        <strain evidence="1">ST1C</strain>
    </source>
</reference>
<dbReference type="AlphaFoldDB" id="A0A5J4UT85"/>
<name>A0A5J4UT85_9EUKA</name>
<proteinExistence type="predicted"/>
<sequence>MYLYYFVQLLYLFNTRLSYSTVGLDAPMSCPSVWVDHLKSKESRNGRKSRSFQKYTLVQQVSHATNTYIRYLFEPRSRFARRANGFRRISIRSTVSAHCCYQRTNTTHHTATTHLRIACANTRRHNRSVAAGIRLLRNKYVEYAGIESEGRQTQGQNTITKNFHTVMEIDIESEGRFIYHPRLQAKIYQSSFNRQRDFWTMKSYRLKYIGKPGAGQHHPGYEKRNIEVLEVIIRHARDETISIQDWQRC</sequence>
<accession>A0A5J4UT85</accession>
<comment type="caution">
    <text evidence="1">The sequence shown here is derived from an EMBL/GenBank/DDBJ whole genome shotgun (WGS) entry which is preliminary data.</text>
</comment>
<protein>
    <submittedName>
        <fullName evidence="1">Uncharacterized protein</fullName>
    </submittedName>
</protein>